<evidence type="ECO:0000313" key="4">
    <source>
        <dbReference type="Proteomes" id="UP000825935"/>
    </source>
</evidence>
<dbReference type="PANTHER" id="PTHR19271:SF16">
    <property type="entry name" value="CYTOCHROME B"/>
    <property type="match status" value="1"/>
</dbReference>
<dbReference type="OMA" id="FVQYIMS"/>
<dbReference type="GO" id="GO:0005739">
    <property type="term" value="C:mitochondrion"/>
    <property type="evidence" value="ECO:0007669"/>
    <property type="project" value="GOC"/>
</dbReference>
<organism evidence="3 4">
    <name type="scientific">Ceratopteris richardii</name>
    <name type="common">Triangle waterfern</name>
    <dbReference type="NCBI Taxonomy" id="49495"/>
    <lineage>
        <taxon>Eukaryota</taxon>
        <taxon>Viridiplantae</taxon>
        <taxon>Streptophyta</taxon>
        <taxon>Embryophyta</taxon>
        <taxon>Tracheophyta</taxon>
        <taxon>Polypodiopsida</taxon>
        <taxon>Polypodiidae</taxon>
        <taxon>Polypodiales</taxon>
        <taxon>Pteridineae</taxon>
        <taxon>Pteridaceae</taxon>
        <taxon>Parkerioideae</taxon>
        <taxon>Ceratopteris</taxon>
    </lineage>
</organism>
<keyword evidence="1" id="KW-0812">Transmembrane</keyword>
<name>A0A8T2SWL4_CERRI</name>
<dbReference type="InterPro" id="IPR027387">
    <property type="entry name" value="Cytb/b6-like_sf"/>
</dbReference>
<accession>A0A8T2SWL4</accession>
<dbReference type="InterPro" id="IPR016174">
    <property type="entry name" value="Di-haem_cyt_TM"/>
</dbReference>
<dbReference type="GO" id="GO:0006122">
    <property type="term" value="P:mitochondrial electron transport, ubiquinol to cytochrome c"/>
    <property type="evidence" value="ECO:0007669"/>
    <property type="project" value="TreeGrafter"/>
</dbReference>
<dbReference type="InterPro" id="IPR005797">
    <property type="entry name" value="Cyt_b/b6_N"/>
</dbReference>
<dbReference type="GO" id="GO:0016020">
    <property type="term" value="C:membrane"/>
    <property type="evidence" value="ECO:0007669"/>
    <property type="project" value="InterPro"/>
</dbReference>
<evidence type="ECO:0000256" key="1">
    <source>
        <dbReference type="SAM" id="Phobius"/>
    </source>
</evidence>
<keyword evidence="1" id="KW-0472">Membrane</keyword>
<dbReference type="OrthoDB" id="1917301at2759"/>
<dbReference type="Pfam" id="PF00033">
    <property type="entry name" value="Cytochrome_B"/>
    <property type="match status" value="1"/>
</dbReference>
<dbReference type="AlphaFoldDB" id="A0A8T2SWL4"/>
<proteinExistence type="predicted"/>
<reference evidence="3" key="1">
    <citation type="submission" date="2021-08" db="EMBL/GenBank/DDBJ databases">
        <title>WGS assembly of Ceratopteris richardii.</title>
        <authorList>
            <person name="Marchant D.B."/>
            <person name="Chen G."/>
            <person name="Jenkins J."/>
            <person name="Shu S."/>
            <person name="Leebens-Mack J."/>
            <person name="Grimwood J."/>
            <person name="Schmutz J."/>
            <person name="Soltis P."/>
            <person name="Soltis D."/>
            <person name="Chen Z.-H."/>
        </authorList>
    </citation>
    <scope>NUCLEOTIDE SEQUENCE</scope>
    <source>
        <strain evidence="3">Whitten #5841</strain>
        <tissue evidence="3">Leaf</tissue>
    </source>
</reference>
<feature type="domain" description="Cytochrome b/b6 N-terminal region profile" evidence="2">
    <location>
        <begin position="1"/>
        <end position="86"/>
    </location>
</feature>
<evidence type="ECO:0000259" key="2">
    <source>
        <dbReference type="PROSITE" id="PS51002"/>
    </source>
</evidence>
<dbReference type="Proteomes" id="UP000825935">
    <property type="component" value="Chromosome 17"/>
</dbReference>
<feature type="transmembrane region" description="Helical" evidence="1">
    <location>
        <begin position="61"/>
        <end position="83"/>
    </location>
</feature>
<keyword evidence="1" id="KW-1133">Transmembrane helix</keyword>
<dbReference type="PANTHER" id="PTHR19271">
    <property type="entry name" value="CYTOCHROME B"/>
    <property type="match status" value="1"/>
</dbReference>
<dbReference type="PROSITE" id="PS51002">
    <property type="entry name" value="CYTB_NTER"/>
    <property type="match status" value="1"/>
</dbReference>
<protein>
    <recommendedName>
        <fullName evidence="2">Cytochrome b/b6 N-terminal region profile domain-containing protein</fullName>
    </recommendedName>
</protein>
<dbReference type="EMBL" id="CM035422">
    <property type="protein sequence ID" value="KAH7373264.1"/>
    <property type="molecule type" value="Genomic_DNA"/>
</dbReference>
<comment type="caution">
    <text evidence="3">The sequence shown here is derived from an EMBL/GenBank/DDBJ whole genome shotgun (WGS) entry which is preliminary data.</text>
</comment>
<evidence type="ECO:0000313" key="3">
    <source>
        <dbReference type="EMBL" id="KAH7373264.1"/>
    </source>
</evidence>
<dbReference type="Gene3D" id="1.20.810.10">
    <property type="entry name" value="Cytochrome Bc1 Complex, Chain C"/>
    <property type="match status" value="1"/>
</dbReference>
<sequence>MHYTPHVNLAFNSVEHIMRDVKGGWLLRYLYANGASMFFTAVHIYIFRGPYYGSYTSPREFLRCIGVVILLPTIVTVFIGYVLPSG</sequence>
<dbReference type="GO" id="GO:0016491">
    <property type="term" value="F:oxidoreductase activity"/>
    <property type="evidence" value="ECO:0007669"/>
    <property type="project" value="InterPro"/>
</dbReference>
<dbReference type="SUPFAM" id="SSF81342">
    <property type="entry name" value="Transmembrane di-heme cytochromes"/>
    <property type="match status" value="1"/>
</dbReference>
<dbReference type="GO" id="GO:0008121">
    <property type="term" value="F:quinol-cytochrome-c reductase activity"/>
    <property type="evidence" value="ECO:0007669"/>
    <property type="project" value="TreeGrafter"/>
</dbReference>
<gene>
    <name evidence="3" type="ORF">KP509_17G047400</name>
</gene>
<keyword evidence="4" id="KW-1185">Reference proteome</keyword>
<feature type="transmembrane region" description="Helical" evidence="1">
    <location>
        <begin position="29"/>
        <end position="49"/>
    </location>
</feature>